<dbReference type="AlphaFoldDB" id="A0A699VDB3"/>
<protein>
    <submittedName>
        <fullName evidence="1">Uncharacterized protein</fullName>
    </submittedName>
</protein>
<proteinExistence type="predicted"/>
<sequence length="57" mass="5879">ELKAVDTKLLSAPVSNKIEAQWSFKRNVPGTTLSGFAPAFPTAYTLAGALSASAILG</sequence>
<reference evidence="1" key="1">
    <citation type="journal article" date="2019" name="Sci. Rep.">
        <title>Draft genome of Tanacetum cinerariifolium, the natural source of mosquito coil.</title>
        <authorList>
            <person name="Yamashiro T."/>
            <person name="Shiraishi A."/>
            <person name="Satake H."/>
            <person name="Nakayama K."/>
        </authorList>
    </citation>
    <scope>NUCLEOTIDE SEQUENCE</scope>
</reference>
<name>A0A699VDB3_TANCI</name>
<feature type="non-terminal residue" evidence="1">
    <location>
        <position position="1"/>
    </location>
</feature>
<accession>A0A699VDB3</accession>
<dbReference type="EMBL" id="BKCJ011436358">
    <property type="protein sequence ID" value="GFD33512.1"/>
    <property type="molecule type" value="Genomic_DNA"/>
</dbReference>
<organism evidence="1">
    <name type="scientific">Tanacetum cinerariifolium</name>
    <name type="common">Dalmatian daisy</name>
    <name type="synonym">Chrysanthemum cinerariifolium</name>
    <dbReference type="NCBI Taxonomy" id="118510"/>
    <lineage>
        <taxon>Eukaryota</taxon>
        <taxon>Viridiplantae</taxon>
        <taxon>Streptophyta</taxon>
        <taxon>Embryophyta</taxon>
        <taxon>Tracheophyta</taxon>
        <taxon>Spermatophyta</taxon>
        <taxon>Magnoliopsida</taxon>
        <taxon>eudicotyledons</taxon>
        <taxon>Gunneridae</taxon>
        <taxon>Pentapetalae</taxon>
        <taxon>asterids</taxon>
        <taxon>campanulids</taxon>
        <taxon>Asterales</taxon>
        <taxon>Asteraceae</taxon>
        <taxon>Asteroideae</taxon>
        <taxon>Anthemideae</taxon>
        <taxon>Anthemidinae</taxon>
        <taxon>Tanacetum</taxon>
    </lineage>
</organism>
<gene>
    <name evidence="1" type="ORF">Tci_905481</name>
</gene>
<evidence type="ECO:0000313" key="1">
    <source>
        <dbReference type="EMBL" id="GFD33512.1"/>
    </source>
</evidence>
<comment type="caution">
    <text evidence="1">The sequence shown here is derived from an EMBL/GenBank/DDBJ whole genome shotgun (WGS) entry which is preliminary data.</text>
</comment>